<dbReference type="Proteomes" id="UP000229757">
    <property type="component" value="Chromosome"/>
</dbReference>
<keyword evidence="2" id="KW-1185">Reference proteome</keyword>
<dbReference type="Pfam" id="PF08282">
    <property type="entry name" value="Hydrolase_3"/>
    <property type="match status" value="1"/>
</dbReference>
<name>A0A2K8KQY7_9GAMM</name>
<sequence>MPYANVRMIVMDLDDTLLNDAVQISPANQAAIARARAAGLTIVLASGRPFPAMIGYADLLHLAQGGYVISYNGAYVTDWSNRETLFETCLSKLECDLLVDTAHAQGVLMQTYIEGAIVTEQMNPYSQLEATLTGMPIELVADLKSVIQTKVPKVLMLAEPDKIKTLQAELSKTLGGRFMISISKPVFLEFTNSAVDKSRGIDVICAKLGIDKADVMAIGDSYNDLTMLRDCGVGVAMGNAPDDIKAIANVVTTDCADDGVAAMIDRVLASQSTAHQS</sequence>
<dbReference type="NCBIfam" id="TIGR00099">
    <property type="entry name" value="Cof-subfamily"/>
    <property type="match status" value="1"/>
</dbReference>
<dbReference type="KEGG" id="rfo:REIFOR_01323"/>
<dbReference type="SFLD" id="SFLDG01144">
    <property type="entry name" value="C2.B.4:_PGP_Like"/>
    <property type="match status" value="1"/>
</dbReference>
<reference evidence="1 2" key="1">
    <citation type="journal article" date="2017" name="Environ. Microbiol.">
        <title>Genomic and physiological analyses of 'Reinekea forsetii' reveal a versatile opportunistic lifestyle during spring algae blooms.</title>
        <authorList>
            <person name="Avci B."/>
            <person name="Hahnke R.L."/>
            <person name="Chafee M."/>
            <person name="Fischer T."/>
            <person name="Gruber-Vodicka H."/>
            <person name="Tegetmeyer H.E."/>
            <person name="Harder J."/>
            <person name="Fuchs B.M."/>
            <person name="Amann R.I."/>
            <person name="Teeling H."/>
        </authorList>
    </citation>
    <scope>NUCLEOTIDE SEQUENCE [LARGE SCALE GENOMIC DNA]</scope>
    <source>
        <strain evidence="1 2">Hel1_31_D35</strain>
    </source>
</reference>
<dbReference type="SUPFAM" id="SSF56784">
    <property type="entry name" value="HAD-like"/>
    <property type="match status" value="1"/>
</dbReference>
<dbReference type="GO" id="GO:0005829">
    <property type="term" value="C:cytosol"/>
    <property type="evidence" value="ECO:0007669"/>
    <property type="project" value="TreeGrafter"/>
</dbReference>
<dbReference type="SFLD" id="SFLDS00003">
    <property type="entry name" value="Haloacid_Dehalogenase"/>
    <property type="match status" value="1"/>
</dbReference>
<organism evidence="1 2">
    <name type="scientific">Reinekea forsetii</name>
    <dbReference type="NCBI Taxonomy" id="1336806"/>
    <lineage>
        <taxon>Bacteria</taxon>
        <taxon>Pseudomonadati</taxon>
        <taxon>Pseudomonadota</taxon>
        <taxon>Gammaproteobacteria</taxon>
        <taxon>Oceanospirillales</taxon>
        <taxon>Saccharospirillaceae</taxon>
        <taxon>Reinekea</taxon>
    </lineage>
</organism>
<protein>
    <submittedName>
        <fullName evidence="1">Haloacid dehalogenase-like hydrolase</fullName>
    </submittedName>
</protein>
<dbReference type="InterPro" id="IPR023214">
    <property type="entry name" value="HAD_sf"/>
</dbReference>
<gene>
    <name evidence="1" type="ORF">REIFOR_01323</name>
</gene>
<keyword evidence="1" id="KW-0378">Hydrolase</keyword>
<evidence type="ECO:0000313" key="1">
    <source>
        <dbReference type="EMBL" id="ATX76469.1"/>
    </source>
</evidence>
<dbReference type="NCBIfam" id="TIGR01484">
    <property type="entry name" value="HAD-SF-IIB"/>
    <property type="match status" value="1"/>
</dbReference>
<dbReference type="InterPro" id="IPR006379">
    <property type="entry name" value="HAD-SF_hydro_IIB"/>
</dbReference>
<dbReference type="Gene3D" id="3.30.1240.10">
    <property type="match status" value="1"/>
</dbReference>
<dbReference type="Gene3D" id="3.40.50.1000">
    <property type="entry name" value="HAD superfamily/HAD-like"/>
    <property type="match status" value="1"/>
</dbReference>
<dbReference type="EMBL" id="CP011797">
    <property type="protein sequence ID" value="ATX76469.1"/>
    <property type="molecule type" value="Genomic_DNA"/>
</dbReference>
<dbReference type="CDD" id="cd07516">
    <property type="entry name" value="HAD_Pase"/>
    <property type="match status" value="1"/>
</dbReference>
<dbReference type="GO" id="GO:0000287">
    <property type="term" value="F:magnesium ion binding"/>
    <property type="evidence" value="ECO:0007669"/>
    <property type="project" value="TreeGrafter"/>
</dbReference>
<dbReference type="RefSeq" id="WP_100256808.1">
    <property type="nucleotide sequence ID" value="NZ_CP011797.1"/>
</dbReference>
<proteinExistence type="predicted"/>
<dbReference type="GO" id="GO:0016791">
    <property type="term" value="F:phosphatase activity"/>
    <property type="evidence" value="ECO:0007669"/>
    <property type="project" value="TreeGrafter"/>
</dbReference>
<dbReference type="InterPro" id="IPR036412">
    <property type="entry name" value="HAD-like_sf"/>
</dbReference>
<evidence type="ECO:0000313" key="2">
    <source>
        <dbReference type="Proteomes" id="UP000229757"/>
    </source>
</evidence>
<accession>A0A2K8KQY7</accession>
<dbReference type="SFLD" id="SFLDG01140">
    <property type="entry name" value="C2.B:_Phosphomannomutase_and_P"/>
    <property type="match status" value="1"/>
</dbReference>
<dbReference type="PANTHER" id="PTHR10000:SF8">
    <property type="entry name" value="HAD SUPERFAMILY HYDROLASE-LIKE, TYPE 3"/>
    <property type="match status" value="1"/>
</dbReference>
<dbReference type="OrthoDB" id="5498330at2"/>
<dbReference type="AlphaFoldDB" id="A0A2K8KQY7"/>
<dbReference type="PANTHER" id="PTHR10000">
    <property type="entry name" value="PHOSPHOSERINE PHOSPHATASE"/>
    <property type="match status" value="1"/>
</dbReference>
<dbReference type="InterPro" id="IPR000150">
    <property type="entry name" value="Cof"/>
</dbReference>